<proteinExistence type="inferred from homology"/>
<dbReference type="InterPro" id="IPR045864">
    <property type="entry name" value="aa-tRNA-synth_II/BPL/LPL"/>
</dbReference>
<dbReference type="PANTHER" id="PTHR43707">
    <property type="entry name" value="HISTIDYL-TRNA SYNTHETASE"/>
    <property type="match status" value="1"/>
</dbReference>
<evidence type="ECO:0000256" key="4">
    <source>
        <dbReference type="ARBA" id="ARBA00047639"/>
    </source>
</evidence>
<feature type="binding site" evidence="6">
    <location>
        <begin position="84"/>
        <end position="86"/>
    </location>
    <ligand>
        <name>L-histidine</name>
        <dbReference type="ChEBI" id="CHEBI:57595"/>
    </ligand>
</feature>
<keyword evidence="5" id="KW-0648">Protein biosynthesis</keyword>
<accession>A0A0G0WC70</accession>
<dbReference type="PIRSF" id="PIRSF001549">
    <property type="entry name" value="His-tRNA_synth"/>
    <property type="match status" value="1"/>
</dbReference>
<dbReference type="Pfam" id="PF13393">
    <property type="entry name" value="tRNA-synt_His"/>
    <property type="match status" value="1"/>
</dbReference>
<evidence type="ECO:0000259" key="7">
    <source>
        <dbReference type="PROSITE" id="PS50862"/>
    </source>
</evidence>
<evidence type="ECO:0000256" key="1">
    <source>
        <dbReference type="ARBA" id="ARBA00008226"/>
    </source>
</evidence>
<dbReference type="InterPro" id="IPR015807">
    <property type="entry name" value="His-tRNA-ligase"/>
</dbReference>
<reference evidence="8 9" key="1">
    <citation type="journal article" date="2015" name="Nature">
        <title>rRNA introns, odd ribosomes, and small enigmatic genomes across a large radiation of phyla.</title>
        <authorList>
            <person name="Brown C.T."/>
            <person name="Hug L.A."/>
            <person name="Thomas B.C."/>
            <person name="Sharon I."/>
            <person name="Castelle C.J."/>
            <person name="Singh A."/>
            <person name="Wilkins M.J."/>
            <person name="Williams K.H."/>
            <person name="Banfield J.F."/>
        </authorList>
    </citation>
    <scope>NUCLEOTIDE SEQUENCE [LARGE SCALE GENOMIC DNA]</scope>
</reference>
<feature type="domain" description="Aminoacyl-transfer RNA synthetases class-II family profile" evidence="7">
    <location>
        <begin position="38"/>
        <end position="327"/>
    </location>
</feature>
<dbReference type="Pfam" id="PF03129">
    <property type="entry name" value="HGTP_anticodon"/>
    <property type="match status" value="1"/>
</dbReference>
<dbReference type="Gene3D" id="3.30.930.10">
    <property type="entry name" value="Bira Bifunctional Protein, Domain 2"/>
    <property type="match status" value="1"/>
</dbReference>
<evidence type="ECO:0000256" key="3">
    <source>
        <dbReference type="ARBA" id="ARBA00023146"/>
    </source>
</evidence>
<dbReference type="CDD" id="cd00773">
    <property type="entry name" value="HisRS-like_core"/>
    <property type="match status" value="1"/>
</dbReference>
<gene>
    <name evidence="5" type="primary">hisS</name>
    <name evidence="8" type="ORF">UU65_C0001G0052</name>
</gene>
<dbReference type="GO" id="GO:0004821">
    <property type="term" value="F:histidine-tRNA ligase activity"/>
    <property type="evidence" value="ECO:0007669"/>
    <property type="project" value="UniProtKB-UniRule"/>
</dbReference>
<keyword evidence="5 8" id="KW-0436">Ligase</keyword>
<keyword evidence="2 5" id="KW-0547">Nucleotide-binding</keyword>
<dbReference type="GO" id="GO:0005737">
    <property type="term" value="C:cytoplasm"/>
    <property type="evidence" value="ECO:0007669"/>
    <property type="project" value="UniProtKB-SubCell"/>
</dbReference>
<feature type="binding site" evidence="6">
    <location>
        <position position="133"/>
    </location>
    <ligand>
        <name>L-histidine</name>
        <dbReference type="ChEBI" id="CHEBI:57595"/>
    </ligand>
</feature>
<dbReference type="InterPro" id="IPR004154">
    <property type="entry name" value="Anticodon-bd"/>
</dbReference>
<feature type="binding site" evidence="6">
    <location>
        <position position="129"/>
    </location>
    <ligand>
        <name>L-histidine</name>
        <dbReference type="ChEBI" id="CHEBI:57595"/>
    </ligand>
</feature>
<feature type="binding site" evidence="6">
    <location>
        <begin position="264"/>
        <end position="265"/>
    </location>
    <ligand>
        <name>L-histidine</name>
        <dbReference type="ChEBI" id="CHEBI:57595"/>
    </ligand>
</feature>
<organism evidence="8 9">
    <name type="scientific">candidate division CPR2 bacterium GW2011_GWC1_41_48</name>
    <dbReference type="NCBI Taxonomy" id="1618344"/>
    <lineage>
        <taxon>Bacteria</taxon>
        <taxon>Bacteria division CPR2</taxon>
    </lineage>
</organism>
<dbReference type="InterPro" id="IPR036621">
    <property type="entry name" value="Anticodon-bd_dom_sf"/>
</dbReference>
<dbReference type="PATRIC" id="fig|1618344.3.peg.54"/>
<dbReference type="Gene3D" id="3.40.50.800">
    <property type="entry name" value="Anticodon-binding domain"/>
    <property type="match status" value="1"/>
</dbReference>
<sequence length="425" mass="47761">MSKKTIQKPRGTQDILPQDQKYWDFIVGAFSGSALNAGFKRIITPTFEDTALFERGVGSGTDIVEKEMYTFKDRSENSITLRPEGTAPVVRAYLEDGFVAEPHPVKFYYINSTFRYERPQAGRFREHHQFGAEIIGDGNPLLDVEIISMAWRTYKALGLSNISLQLNSIGCVACRPQYLRSLKNYYKEHAKLICEDCAKRLEKNPLRLLDCKENACMALAEEAPQLINALCPDCHDHFRTILELLDDLQIPYNLNTKIVRGLDYYTRTVFEVWFQVEGFGSQNAIGGGGRYDLLVEMLGGKPTPGVGFGVGIERLMLALKQEGVNVPELNLPKIYVAQLGDAARKQAFILAQDLLNEGMPVVGKFDKMSVGEQLREASELKVPYAIIIGQKEVINSTVIIKDMYTGFQEIIPTDKAVSEIIKRLM</sequence>
<evidence type="ECO:0000313" key="9">
    <source>
        <dbReference type="Proteomes" id="UP000033869"/>
    </source>
</evidence>
<comment type="subcellular location">
    <subcellularLocation>
        <location evidence="5">Cytoplasm</location>
    </subcellularLocation>
</comment>
<keyword evidence="3 5" id="KW-0030">Aminoacyl-tRNA synthetase</keyword>
<evidence type="ECO:0000256" key="5">
    <source>
        <dbReference type="HAMAP-Rule" id="MF_00127"/>
    </source>
</evidence>
<dbReference type="AlphaFoldDB" id="A0A0G0WC70"/>
<keyword evidence="5" id="KW-0067">ATP-binding</keyword>
<dbReference type="SUPFAM" id="SSF55681">
    <property type="entry name" value="Class II aaRS and biotin synthetases"/>
    <property type="match status" value="1"/>
</dbReference>
<dbReference type="PANTHER" id="PTHR43707:SF1">
    <property type="entry name" value="HISTIDINE--TRNA LIGASE, MITOCHONDRIAL-RELATED"/>
    <property type="match status" value="1"/>
</dbReference>
<evidence type="ECO:0000256" key="2">
    <source>
        <dbReference type="ARBA" id="ARBA00022741"/>
    </source>
</evidence>
<feature type="binding site" evidence="6">
    <location>
        <position position="260"/>
    </location>
    <ligand>
        <name>L-histidine</name>
        <dbReference type="ChEBI" id="CHEBI:57595"/>
    </ligand>
</feature>
<dbReference type="HAMAP" id="MF_00127">
    <property type="entry name" value="His_tRNA_synth"/>
    <property type="match status" value="1"/>
</dbReference>
<dbReference type="InterPro" id="IPR006195">
    <property type="entry name" value="aa-tRNA-synth_II"/>
</dbReference>
<dbReference type="InterPro" id="IPR041715">
    <property type="entry name" value="HisRS-like_core"/>
</dbReference>
<name>A0A0G0WC70_UNCC2</name>
<evidence type="ECO:0000313" key="8">
    <source>
        <dbReference type="EMBL" id="KKS09647.1"/>
    </source>
</evidence>
<dbReference type="EC" id="6.1.1.21" evidence="5"/>
<evidence type="ECO:0000256" key="6">
    <source>
        <dbReference type="PIRSR" id="PIRSR001549-1"/>
    </source>
</evidence>
<dbReference type="Proteomes" id="UP000033869">
    <property type="component" value="Unassembled WGS sequence"/>
</dbReference>
<feature type="binding site" evidence="6">
    <location>
        <position position="115"/>
    </location>
    <ligand>
        <name>L-histidine</name>
        <dbReference type="ChEBI" id="CHEBI:57595"/>
    </ligand>
</feature>
<dbReference type="EMBL" id="LCBL01000001">
    <property type="protein sequence ID" value="KKS09647.1"/>
    <property type="molecule type" value="Genomic_DNA"/>
</dbReference>
<comment type="caution">
    <text evidence="8">The sequence shown here is derived from an EMBL/GenBank/DDBJ whole genome shotgun (WGS) entry which is preliminary data.</text>
</comment>
<comment type="subunit">
    <text evidence="5">Homodimer.</text>
</comment>
<keyword evidence="5" id="KW-0963">Cytoplasm</keyword>
<dbReference type="SUPFAM" id="SSF52954">
    <property type="entry name" value="Class II aaRS ABD-related"/>
    <property type="match status" value="1"/>
</dbReference>
<dbReference type="PROSITE" id="PS50862">
    <property type="entry name" value="AA_TRNA_LIGASE_II"/>
    <property type="match status" value="1"/>
</dbReference>
<dbReference type="NCBIfam" id="TIGR00442">
    <property type="entry name" value="hisS"/>
    <property type="match status" value="1"/>
</dbReference>
<dbReference type="InterPro" id="IPR004516">
    <property type="entry name" value="HisRS/HisZ"/>
</dbReference>
<dbReference type="GO" id="GO:0006427">
    <property type="term" value="P:histidyl-tRNA aminoacylation"/>
    <property type="evidence" value="ECO:0007669"/>
    <property type="project" value="UniProtKB-UniRule"/>
</dbReference>
<dbReference type="GO" id="GO:0005524">
    <property type="term" value="F:ATP binding"/>
    <property type="evidence" value="ECO:0007669"/>
    <property type="project" value="UniProtKB-UniRule"/>
</dbReference>
<comment type="catalytic activity">
    <reaction evidence="4 5">
        <text>tRNA(His) + L-histidine + ATP = L-histidyl-tRNA(His) + AMP + diphosphate + H(+)</text>
        <dbReference type="Rhea" id="RHEA:17313"/>
        <dbReference type="Rhea" id="RHEA-COMP:9665"/>
        <dbReference type="Rhea" id="RHEA-COMP:9689"/>
        <dbReference type="ChEBI" id="CHEBI:15378"/>
        <dbReference type="ChEBI" id="CHEBI:30616"/>
        <dbReference type="ChEBI" id="CHEBI:33019"/>
        <dbReference type="ChEBI" id="CHEBI:57595"/>
        <dbReference type="ChEBI" id="CHEBI:78442"/>
        <dbReference type="ChEBI" id="CHEBI:78527"/>
        <dbReference type="ChEBI" id="CHEBI:456215"/>
        <dbReference type="EC" id="6.1.1.21"/>
    </reaction>
</comment>
<protein>
    <recommendedName>
        <fullName evidence="5">Histidine--tRNA ligase</fullName>
        <ecNumber evidence="5">6.1.1.21</ecNumber>
    </recommendedName>
    <alternativeName>
        <fullName evidence="5">Histidyl-tRNA synthetase</fullName>
        <shortName evidence="5">HisRS</shortName>
    </alternativeName>
</protein>
<comment type="similarity">
    <text evidence="1 5">Belongs to the class-II aminoacyl-tRNA synthetase family.</text>
</comment>